<dbReference type="InterPro" id="IPR001078">
    <property type="entry name" value="2-oxoacid_DH_actylTfrase"/>
</dbReference>
<proteinExistence type="predicted"/>
<feature type="domain" description="2-oxoacid dehydrogenase acyltransferase catalytic" evidence="4">
    <location>
        <begin position="18"/>
        <end position="150"/>
    </location>
</feature>
<dbReference type="InterPro" id="IPR023213">
    <property type="entry name" value="CAT-like_dom_sf"/>
</dbReference>
<dbReference type="Proteomes" id="UP000184386">
    <property type="component" value="Unassembled WGS sequence"/>
</dbReference>
<feature type="domain" description="2-oxoacid dehydrogenase acyltransferase catalytic" evidence="4">
    <location>
        <begin position="207"/>
        <end position="305"/>
    </location>
</feature>
<protein>
    <submittedName>
        <fullName evidence="5">2-oxoacid dehydrogenases acyltransferase (Catalytic domain)</fullName>
    </submittedName>
</protein>
<gene>
    <name evidence="5" type="ORF">SAMN02745136_05597</name>
</gene>
<dbReference type="Pfam" id="PF00198">
    <property type="entry name" value="2-oxoacid_dh"/>
    <property type="match status" value="2"/>
</dbReference>
<dbReference type="AlphaFoldDB" id="A0A1M7D3I3"/>
<dbReference type="EMBL" id="FRAC01000049">
    <property type="protein sequence ID" value="SHL73978.1"/>
    <property type="molecule type" value="Genomic_DNA"/>
</dbReference>
<reference evidence="5 6" key="1">
    <citation type="submission" date="2016-11" db="EMBL/GenBank/DDBJ databases">
        <authorList>
            <person name="Jaros S."/>
            <person name="Januszkiewicz K."/>
            <person name="Wedrychowicz H."/>
        </authorList>
    </citation>
    <scope>NUCLEOTIDE SEQUENCE [LARGE SCALE GENOMIC DNA]</scope>
    <source>
        <strain evidence="5 6">DSM 15929</strain>
    </source>
</reference>
<dbReference type="SUPFAM" id="SSF52777">
    <property type="entry name" value="CoA-dependent acyltransferases"/>
    <property type="match status" value="1"/>
</dbReference>
<dbReference type="STRING" id="1121322.SAMN02745136_05597"/>
<accession>A0A1M7D3I3</accession>
<dbReference type="InterPro" id="IPR050743">
    <property type="entry name" value="2-oxoacid_DH_E2_comp"/>
</dbReference>
<sequence>MNILKDKADCLIMDNFEKKINFNMRKKTIASVTQEGWQEIPHVSYIYEADATKFYEEFRKLKASGRYKRDISFNTLLLRVIVEGIKAAPQLNAEIRYNTFLISGRVTIKEKININMPVLLPGGEMMTVNLRDMGGKSLEAMTEQIEGIKEIIKNCDMERSLLKVGLKDSLRKLHQGKVIEVAGRGLGMVIGHRKTEEGSSVKKNGSLLDREALDQGTITVSNLGAAVKGTKGRIGLLDIIPPQVCAIGIGVLQEESRVYLVEERETRVGIRKVIPFTIAFDHRALDFGEVAPFINRLEAVFNNPAVIRNW</sequence>
<keyword evidence="6" id="KW-1185">Reference proteome</keyword>
<dbReference type="GO" id="GO:0016407">
    <property type="term" value="F:acetyltransferase activity"/>
    <property type="evidence" value="ECO:0007669"/>
    <property type="project" value="TreeGrafter"/>
</dbReference>
<evidence type="ECO:0000256" key="3">
    <source>
        <dbReference type="ARBA" id="ARBA00023315"/>
    </source>
</evidence>
<keyword evidence="2 5" id="KW-0808">Transferase</keyword>
<evidence type="ECO:0000256" key="1">
    <source>
        <dbReference type="ARBA" id="ARBA00001938"/>
    </source>
</evidence>
<dbReference type="OrthoDB" id="9805770at2"/>
<organism evidence="5 6">
    <name type="scientific">Anaerocolumna jejuensis DSM 15929</name>
    <dbReference type="NCBI Taxonomy" id="1121322"/>
    <lineage>
        <taxon>Bacteria</taxon>
        <taxon>Bacillati</taxon>
        <taxon>Bacillota</taxon>
        <taxon>Clostridia</taxon>
        <taxon>Lachnospirales</taxon>
        <taxon>Lachnospiraceae</taxon>
        <taxon>Anaerocolumna</taxon>
    </lineage>
</organism>
<dbReference type="PANTHER" id="PTHR43178">
    <property type="entry name" value="DIHYDROLIPOAMIDE ACETYLTRANSFERASE COMPONENT OF PYRUVATE DEHYDROGENASE COMPLEX"/>
    <property type="match status" value="1"/>
</dbReference>
<dbReference type="Gene3D" id="3.30.559.10">
    <property type="entry name" value="Chloramphenicol acetyltransferase-like domain"/>
    <property type="match status" value="1"/>
</dbReference>
<evidence type="ECO:0000259" key="4">
    <source>
        <dbReference type="Pfam" id="PF00198"/>
    </source>
</evidence>
<dbReference type="GO" id="GO:0005737">
    <property type="term" value="C:cytoplasm"/>
    <property type="evidence" value="ECO:0007669"/>
    <property type="project" value="TreeGrafter"/>
</dbReference>
<comment type="cofactor">
    <cofactor evidence="1">
        <name>(R)-lipoate</name>
        <dbReference type="ChEBI" id="CHEBI:83088"/>
    </cofactor>
</comment>
<dbReference type="PANTHER" id="PTHR43178:SF5">
    <property type="entry name" value="LIPOAMIDE ACYLTRANSFERASE COMPONENT OF BRANCHED-CHAIN ALPHA-KETO ACID DEHYDROGENASE COMPLEX, MITOCHONDRIAL"/>
    <property type="match status" value="1"/>
</dbReference>
<name>A0A1M7D3I3_9FIRM</name>
<dbReference type="GO" id="GO:0031405">
    <property type="term" value="F:lipoic acid binding"/>
    <property type="evidence" value="ECO:0007669"/>
    <property type="project" value="TreeGrafter"/>
</dbReference>
<evidence type="ECO:0000256" key="2">
    <source>
        <dbReference type="ARBA" id="ARBA00022679"/>
    </source>
</evidence>
<keyword evidence="3 5" id="KW-0012">Acyltransferase</keyword>
<evidence type="ECO:0000313" key="6">
    <source>
        <dbReference type="Proteomes" id="UP000184386"/>
    </source>
</evidence>
<evidence type="ECO:0000313" key="5">
    <source>
        <dbReference type="EMBL" id="SHL73978.1"/>
    </source>
</evidence>